<proteinExistence type="predicted"/>
<dbReference type="KEGG" id="stae:HNV11_13520"/>
<evidence type="ECO:0000313" key="1">
    <source>
        <dbReference type="EMBL" id="QJW90321.1"/>
    </source>
</evidence>
<protein>
    <recommendedName>
        <fullName evidence="3">T9SS type A sorting domain-containing protein</fullName>
    </recommendedName>
</protein>
<accession>A0A6M5YAQ7</accession>
<evidence type="ECO:0008006" key="3">
    <source>
        <dbReference type="Google" id="ProtNLM"/>
    </source>
</evidence>
<dbReference type="RefSeq" id="WP_171740165.1">
    <property type="nucleotide sequence ID" value="NZ_CP053435.1"/>
</dbReference>
<evidence type="ECO:0000313" key="2">
    <source>
        <dbReference type="Proteomes" id="UP000502756"/>
    </source>
</evidence>
<organism evidence="1 2">
    <name type="scientific">Spirosoma taeanense</name>
    <dbReference type="NCBI Taxonomy" id="2735870"/>
    <lineage>
        <taxon>Bacteria</taxon>
        <taxon>Pseudomonadati</taxon>
        <taxon>Bacteroidota</taxon>
        <taxon>Cytophagia</taxon>
        <taxon>Cytophagales</taxon>
        <taxon>Cytophagaceae</taxon>
        <taxon>Spirosoma</taxon>
    </lineage>
</organism>
<keyword evidence="2" id="KW-1185">Reference proteome</keyword>
<dbReference type="Proteomes" id="UP000502756">
    <property type="component" value="Chromosome"/>
</dbReference>
<sequence>MNAFFALLLVGTLHTSLSAETPSHTTSSYVANEKMAVWVSSDQKVHLVLGPESTSAEVRLVDKHGEYLQQRIKVHDRAVRQNYDLSALPNGTYELQVRTGQQTIRKAIVISQPAAQRVVTIS</sequence>
<reference evidence="1 2" key="1">
    <citation type="submission" date="2020-05" db="EMBL/GenBank/DDBJ databases">
        <title>Genome sequencing of Spirosoma sp. TS118.</title>
        <authorList>
            <person name="Lee J.-H."/>
            <person name="Jeong S."/>
            <person name="Zhao L."/>
            <person name="Jung J.-H."/>
            <person name="Kim M.-K."/>
            <person name="Lim S."/>
        </authorList>
    </citation>
    <scope>NUCLEOTIDE SEQUENCE [LARGE SCALE GENOMIC DNA]</scope>
    <source>
        <strain evidence="1 2">TS118</strain>
    </source>
</reference>
<dbReference type="AlphaFoldDB" id="A0A6M5YAQ7"/>
<name>A0A6M5YAQ7_9BACT</name>
<dbReference type="EMBL" id="CP053435">
    <property type="protein sequence ID" value="QJW90321.1"/>
    <property type="molecule type" value="Genomic_DNA"/>
</dbReference>
<gene>
    <name evidence="1" type="ORF">HNV11_13520</name>
</gene>